<protein>
    <submittedName>
        <fullName evidence="2">Uncharacterized protein</fullName>
    </submittedName>
</protein>
<dbReference type="AlphaFoldDB" id="A0A348G1Z4"/>
<accession>A0A348G1Z4</accession>
<evidence type="ECO:0000313" key="3">
    <source>
        <dbReference type="Proteomes" id="UP000266934"/>
    </source>
</evidence>
<feature type="transmembrane region" description="Helical" evidence="1">
    <location>
        <begin position="52"/>
        <end position="73"/>
    </location>
</feature>
<proteinExistence type="predicted"/>
<keyword evidence="1" id="KW-1133">Transmembrane helix</keyword>
<evidence type="ECO:0000313" key="2">
    <source>
        <dbReference type="EMBL" id="BBF93577.1"/>
    </source>
</evidence>
<dbReference type="OrthoDB" id="8451445at2"/>
<gene>
    <name evidence="2" type="ORF">BLTE_22620</name>
</gene>
<reference evidence="2 3" key="1">
    <citation type="submission" date="2018-08" db="EMBL/GenBank/DDBJ databases">
        <title>Complete genome sequencing of Blastochloris tepida GI.</title>
        <authorList>
            <person name="Tsukatani Y."/>
            <person name="Mori H."/>
        </authorList>
    </citation>
    <scope>NUCLEOTIDE SEQUENCE [LARGE SCALE GENOMIC DNA]</scope>
    <source>
        <strain evidence="2 3">GI</strain>
    </source>
</reference>
<keyword evidence="1" id="KW-0472">Membrane</keyword>
<dbReference type="Proteomes" id="UP000266934">
    <property type="component" value="Chromosome"/>
</dbReference>
<evidence type="ECO:0000256" key="1">
    <source>
        <dbReference type="SAM" id="Phobius"/>
    </source>
</evidence>
<feature type="transmembrane region" description="Helical" evidence="1">
    <location>
        <begin position="21"/>
        <end position="46"/>
    </location>
</feature>
<keyword evidence="3" id="KW-1185">Reference proteome</keyword>
<dbReference type="RefSeq" id="WP_126400560.1">
    <property type="nucleotide sequence ID" value="NZ_AP018907.1"/>
</dbReference>
<name>A0A348G1Z4_9HYPH</name>
<keyword evidence="1" id="KW-0812">Transmembrane</keyword>
<organism evidence="2 3">
    <name type="scientific">Blastochloris tepida</name>
    <dbReference type="NCBI Taxonomy" id="2233851"/>
    <lineage>
        <taxon>Bacteria</taxon>
        <taxon>Pseudomonadati</taxon>
        <taxon>Pseudomonadota</taxon>
        <taxon>Alphaproteobacteria</taxon>
        <taxon>Hyphomicrobiales</taxon>
        <taxon>Blastochloridaceae</taxon>
        <taxon>Blastochloris</taxon>
    </lineage>
</organism>
<dbReference type="KEGG" id="blag:BLTE_22620"/>
<dbReference type="EMBL" id="AP018907">
    <property type="protein sequence ID" value="BBF93577.1"/>
    <property type="molecule type" value="Genomic_DNA"/>
</dbReference>
<sequence length="84" mass="8809">MSQTASAPASGRINWTNLITVVSAAILLGTETVGAALAFGWAMAGWLGFGDIGTWILEALSLALGVAALVWFFRRASSVEPWRG</sequence>